<dbReference type="OrthoDB" id="65481at2759"/>
<dbReference type="PaxDb" id="67767-A0A0J7K2U1"/>
<dbReference type="EMBL" id="LBMM01016154">
    <property type="protein sequence ID" value="KMQ84526.1"/>
    <property type="molecule type" value="Genomic_DNA"/>
</dbReference>
<evidence type="ECO:0000313" key="3">
    <source>
        <dbReference type="Proteomes" id="UP000036403"/>
    </source>
</evidence>
<evidence type="ECO:0000313" key="2">
    <source>
        <dbReference type="EMBL" id="KMQ84526.1"/>
    </source>
</evidence>
<name>A0A0J7K2U1_LASNI</name>
<dbReference type="SUPFAM" id="SSF49265">
    <property type="entry name" value="Fibronectin type III"/>
    <property type="match status" value="1"/>
</dbReference>
<dbReference type="InterPro" id="IPR003961">
    <property type="entry name" value="FN3_dom"/>
</dbReference>
<comment type="caution">
    <text evidence="2">The sequence shown here is derived from an EMBL/GenBank/DDBJ whole genome shotgun (WGS) entry which is preliminary data.</text>
</comment>
<dbReference type="InterPro" id="IPR036116">
    <property type="entry name" value="FN3_sf"/>
</dbReference>
<organism evidence="2 3">
    <name type="scientific">Lasius niger</name>
    <name type="common">Black garden ant</name>
    <dbReference type="NCBI Taxonomy" id="67767"/>
    <lineage>
        <taxon>Eukaryota</taxon>
        <taxon>Metazoa</taxon>
        <taxon>Ecdysozoa</taxon>
        <taxon>Arthropoda</taxon>
        <taxon>Hexapoda</taxon>
        <taxon>Insecta</taxon>
        <taxon>Pterygota</taxon>
        <taxon>Neoptera</taxon>
        <taxon>Endopterygota</taxon>
        <taxon>Hymenoptera</taxon>
        <taxon>Apocrita</taxon>
        <taxon>Aculeata</taxon>
        <taxon>Formicoidea</taxon>
        <taxon>Formicidae</taxon>
        <taxon>Formicinae</taxon>
        <taxon>Lasius</taxon>
        <taxon>Lasius</taxon>
    </lineage>
</organism>
<dbReference type="Gene3D" id="2.60.40.10">
    <property type="entry name" value="Immunoglobulins"/>
    <property type="match status" value="1"/>
</dbReference>
<evidence type="ECO:0000259" key="1">
    <source>
        <dbReference type="PROSITE" id="PS50853"/>
    </source>
</evidence>
<protein>
    <submittedName>
        <fullName evidence="2">Proto-oncogene tyrosine-protein kinase ros</fullName>
    </submittedName>
</protein>
<dbReference type="STRING" id="67767.A0A0J7K2U1"/>
<dbReference type="PROSITE" id="PS50853">
    <property type="entry name" value="FN3"/>
    <property type="match status" value="1"/>
</dbReference>
<dbReference type="GO" id="GO:0016301">
    <property type="term" value="F:kinase activity"/>
    <property type="evidence" value="ECO:0007669"/>
    <property type="project" value="UniProtKB-KW"/>
</dbReference>
<dbReference type="InterPro" id="IPR013783">
    <property type="entry name" value="Ig-like_fold"/>
</dbReference>
<proteinExistence type="predicted"/>
<accession>A0A0J7K2U1</accession>
<keyword evidence="2" id="KW-0808">Transferase</keyword>
<keyword evidence="2" id="KW-0418">Kinase</keyword>
<sequence length="145" mass="16655">MIQVSADIIPAEILQHKVYDLKPDTMYYFKVQAHNEVGAGPYTKFINVSTTHENSVPLLLINSLSYIHILDVDLQIGFKLTEYNEFEEIVYSALEHKIYGIIRKELITLDFNLSSIATKPNYTKIADLYGSAHNLCIDWIARNLY</sequence>
<reference evidence="2 3" key="1">
    <citation type="submission" date="2015-04" db="EMBL/GenBank/DDBJ databases">
        <title>Lasius niger genome sequencing.</title>
        <authorList>
            <person name="Konorov E.A."/>
            <person name="Nikitin M.A."/>
            <person name="Kirill M.V."/>
            <person name="Chang P."/>
        </authorList>
    </citation>
    <scope>NUCLEOTIDE SEQUENCE [LARGE SCALE GENOMIC DNA]</scope>
    <source>
        <tissue evidence="2">Whole</tissue>
    </source>
</reference>
<keyword evidence="3" id="KW-1185">Reference proteome</keyword>
<dbReference type="CDD" id="cd00063">
    <property type="entry name" value="FN3"/>
    <property type="match status" value="1"/>
</dbReference>
<dbReference type="Proteomes" id="UP000036403">
    <property type="component" value="Unassembled WGS sequence"/>
</dbReference>
<gene>
    <name evidence="2" type="ORF">RF55_17602</name>
</gene>
<feature type="domain" description="Fibronectin type-III" evidence="1">
    <location>
        <begin position="1"/>
        <end position="54"/>
    </location>
</feature>
<dbReference type="AlphaFoldDB" id="A0A0J7K2U1"/>